<evidence type="ECO:0000313" key="6">
    <source>
        <dbReference type="EMBL" id="EFI96063.1"/>
    </source>
</evidence>
<dbReference type="InParanoid" id="D8Q7R1"/>
<dbReference type="EMBL" id="GL377307">
    <property type="protein sequence ID" value="EFI96063.1"/>
    <property type="molecule type" value="Genomic_DNA"/>
</dbReference>
<keyword evidence="3" id="KW-0479">Metal-binding</keyword>
<evidence type="ECO:0000256" key="1">
    <source>
        <dbReference type="ARBA" id="ARBA00001971"/>
    </source>
</evidence>
<dbReference type="Gene3D" id="1.10.630.10">
    <property type="entry name" value="Cytochrome P450"/>
    <property type="match status" value="1"/>
</dbReference>
<dbReference type="KEGG" id="scm:SCHCO_02628941"/>
<evidence type="ECO:0000313" key="7">
    <source>
        <dbReference type="Proteomes" id="UP000007431"/>
    </source>
</evidence>
<organism evidence="7">
    <name type="scientific">Schizophyllum commune (strain H4-8 / FGSC 9210)</name>
    <name type="common">Split gill fungus</name>
    <dbReference type="NCBI Taxonomy" id="578458"/>
    <lineage>
        <taxon>Eukaryota</taxon>
        <taxon>Fungi</taxon>
        <taxon>Dikarya</taxon>
        <taxon>Basidiomycota</taxon>
        <taxon>Agaricomycotina</taxon>
        <taxon>Agaricomycetes</taxon>
        <taxon>Agaricomycetidae</taxon>
        <taxon>Agaricales</taxon>
        <taxon>Schizophyllaceae</taxon>
        <taxon>Schizophyllum</taxon>
    </lineage>
</organism>
<evidence type="ECO:0000256" key="4">
    <source>
        <dbReference type="ARBA" id="ARBA00023002"/>
    </source>
</evidence>
<dbReference type="VEuPathDB" id="FungiDB:SCHCODRAFT_02628941"/>
<evidence type="ECO:0000256" key="3">
    <source>
        <dbReference type="ARBA" id="ARBA00022723"/>
    </source>
</evidence>
<name>D8Q7R1_SCHCM</name>
<dbReference type="OMA" id="MACAHII"/>
<dbReference type="RefSeq" id="XP_003030966.1">
    <property type="nucleotide sequence ID" value="XM_003030920.1"/>
</dbReference>
<evidence type="ECO:0000256" key="5">
    <source>
        <dbReference type="ARBA" id="ARBA00023004"/>
    </source>
</evidence>
<keyword evidence="4" id="KW-0560">Oxidoreductase</keyword>
<dbReference type="OrthoDB" id="1844152at2759"/>
<dbReference type="GeneID" id="9587575"/>
<dbReference type="eggNOG" id="KOG0684">
    <property type="taxonomic scope" value="Eukaryota"/>
</dbReference>
<dbReference type="PANTHER" id="PTHR46206">
    <property type="entry name" value="CYTOCHROME P450"/>
    <property type="match status" value="1"/>
</dbReference>
<dbReference type="GO" id="GO:0020037">
    <property type="term" value="F:heme binding"/>
    <property type="evidence" value="ECO:0007669"/>
    <property type="project" value="InterPro"/>
</dbReference>
<dbReference type="AlphaFoldDB" id="D8Q7R1"/>
<dbReference type="Pfam" id="PF00067">
    <property type="entry name" value="p450"/>
    <property type="match status" value="1"/>
</dbReference>
<dbReference type="InterPro" id="IPR001128">
    <property type="entry name" value="Cyt_P450"/>
</dbReference>
<keyword evidence="5" id="KW-0408">Iron</keyword>
<evidence type="ECO:0000256" key="2">
    <source>
        <dbReference type="ARBA" id="ARBA00010617"/>
    </source>
</evidence>
<reference evidence="6 7" key="1">
    <citation type="journal article" date="2010" name="Nat. Biotechnol.">
        <title>Genome sequence of the model mushroom Schizophyllum commune.</title>
        <authorList>
            <person name="Ohm R.A."/>
            <person name="de Jong J.F."/>
            <person name="Lugones L.G."/>
            <person name="Aerts A."/>
            <person name="Kothe E."/>
            <person name="Stajich J.E."/>
            <person name="de Vries R.P."/>
            <person name="Record E."/>
            <person name="Levasseur A."/>
            <person name="Baker S.E."/>
            <person name="Bartholomew K.A."/>
            <person name="Coutinho P.M."/>
            <person name="Erdmann S."/>
            <person name="Fowler T.J."/>
            <person name="Gathman A.C."/>
            <person name="Lombard V."/>
            <person name="Henrissat B."/>
            <person name="Knabe N."/>
            <person name="Kuees U."/>
            <person name="Lilly W.W."/>
            <person name="Lindquist E."/>
            <person name="Lucas S."/>
            <person name="Magnuson J.K."/>
            <person name="Piumi F."/>
            <person name="Raudaskoski M."/>
            <person name="Salamov A."/>
            <person name="Schmutz J."/>
            <person name="Schwarze F.W.M.R."/>
            <person name="vanKuyk P.A."/>
            <person name="Horton J.S."/>
            <person name="Grigoriev I.V."/>
            <person name="Woesten H.A.B."/>
        </authorList>
    </citation>
    <scope>NUCLEOTIDE SEQUENCE [LARGE SCALE GENOMIC DNA]</scope>
    <source>
        <strain evidence="7">H4-8 / FGSC 9210</strain>
    </source>
</reference>
<dbReference type="CDD" id="cd11041">
    <property type="entry name" value="CYP503A1-like"/>
    <property type="match status" value="1"/>
</dbReference>
<dbReference type="SUPFAM" id="SSF48264">
    <property type="entry name" value="Cytochrome P450"/>
    <property type="match status" value="1"/>
</dbReference>
<comment type="cofactor">
    <cofactor evidence="1">
        <name>heme</name>
        <dbReference type="ChEBI" id="CHEBI:30413"/>
    </cofactor>
</comment>
<comment type="similarity">
    <text evidence="2">Belongs to the cytochrome P450 family.</text>
</comment>
<sequence length="519" mass="58429">MSGTPLLSSIQETVLELDPSAKAALAVGAATMAGYTIYKKVSGPDLSHIPAIGDSGWLSPYAGAREFQERAREMVQEGVDKYPGRAFRVPLMDSWIVVISGRNLVDELRAAREDELSFRQAAERIFQMKYTFGLNLDHHDSQLRVVQGDVTRNIGNCFGEIYDEIEAAFGDVIAFKGGQEWCTVNAHDAVMTLVNRVGNRYFVGLPLCRHEGFLNANMQFAHGVMQAAGILHKFPSFVRPLLGKYLSPYRAIRHDLLQHIGAVVAQRIRDDDELGTDRLNRPNDLISWVLSYLPPELRNVDEMVLRIMHINFGALHTSTSIFTYALLHLAAEPHLYLEPLREEAEEVIGRHGWGKTAMREMHKIDSFLREAGRFNGLGCLSLDRVVTKKGGYTFADGTFVPEGVRISVASHATHRDEDSYPNAHTFDGFRYSRLRESDPTKYQMVKTDCDYLLFGHGFHACPGRFFAANELKAMLAHIVLNYDVQLEGGSRVKPENEWFRDLQSPNHSARVMFRKRSLG</sequence>
<dbReference type="HOGENOM" id="CLU_022195_0_2_1"/>
<dbReference type="InterPro" id="IPR036396">
    <property type="entry name" value="Cyt_P450_sf"/>
</dbReference>
<dbReference type="GO" id="GO:0004497">
    <property type="term" value="F:monooxygenase activity"/>
    <property type="evidence" value="ECO:0007669"/>
    <property type="project" value="InterPro"/>
</dbReference>
<protein>
    <recommendedName>
        <fullName evidence="8">Cytochrome P450</fullName>
    </recommendedName>
</protein>
<accession>D8Q7R1</accession>
<dbReference type="GO" id="GO:0016705">
    <property type="term" value="F:oxidoreductase activity, acting on paired donors, with incorporation or reduction of molecular oxygen"/>
    <property type="evidence" value="ECO:0007669"/>
    <property type="project" value="InterPro"/>
</dbReference>
<dbReference type="Proteomes" id="UP000007431">
    <property type="component" value="Unassembled WGS sequence"/>
</dbReference>
<keyword evidence="7" id="KW-1185">Reference proteome</keyword>
<dbReference type="GO" id="GO:0005506">
    <property type="term" value="F:iron ion binding"/>
    <property type="evidence" value="ECO:0007669"/>
    <property type="project" value="InterPro"/>
</dbReference>
<evidence type="ECO:0008006" key="8">
    <source>
        <dbReference type="Google" id="ProtNLM"/>
    </source>
</evidence>
<gene>
    <name evidence="6" type="ORF">SCHCODRAFT_16134</name>
</gene>
<proteinExistence type="inferred from homology"/>